<keyword evidence="3" id="KW-0732">Signal</keyword>
<dbReference type="Proteomes" id="UP000186313">
    <property type="component" value="Unassembled WGS sequence"/>
</dbReference>
<dbReference type="GO" id="GO:0003700">
    <property type="term" value="F:DNA-binding transcription factor activity"/>
    <property type="evidence" value="ECO:0007669"/>
    <property type="project" value="InterPro"/>
</dbReference>
<reference evidence="5 6" key="1">
    <citation type="submission" date="2016-09" db="EMBL/GenBank/DDBJ databases">
        <title>Genomic Taxonomy of the Vibrionaceae.</title>
        <authorList>
            <person name="Gonzalez-Castillo A."/>
            <person name="Gomez-Gil B."/>
            <person name="Enciso-Ibarra K."/>
        </authorList>
    </citation>
    <scope>NUCLEOTIDE SEQUENCE [LARGE SCALE GENOMIC DNA]</scope>
    <source>
        <strain evidence="5 6">CAIM 703</strain>
    </source>
</reference>
<dbReference type="OrthoDB" id="9809338at2"/>
<name>A0A1Q9HQ25_9VIBR</name>
<comment type="caution">
    <text evidence="5">The sequence shown here is derived from an EMBL/GenBank/DDBJ whole genome shotgun (WGS) entry which is preliminary data.</text>
</comment>
<proteinExistence type="predicted"/>
<feature type="signal peptide" evidence="3">
    <location>
        <begin position="1"/>
        <end position="17"/>
    </location>
</feature>
<dbReference type="InterPro" id="IPR018060">
    <property type="entry name" value="HTH_AraC"/>
</dbReference>
<dbReference type="Pfam" id="PF00165">
    <property type="entry name" value="HTH_AraC"/>
    <property type="match status" value="1"/>
</dbReference>
<sequence length="70" mass="7700">MTVSLLFAMMIFAIVGATTPGPVNLIATSTAVHQLGFADQAHFQRQFKRKLSVTPKYYQSHFIQPKSSSG</sequence>
<evidence type="ECO:0000313" key="5">
    <source>
        <dbReference type="EMBL" id="OLQ92977.1"/>
    </source>
</evidence>
<dbReference type="SUPFAM" id="SSF46689">
    <property type="entry name" value="Homeodomain-like"/>
    <property type="match status" value="1"/>
</dbReference>
<dbReference type="GO" id="GO:0043565">
    <property type="term" value="F:sequence-specific DNA binding"/>
    <property type="evidence" value="ECO:0007669"/>
    <property type="project" value="InterPro"/>
</dbReference>
<dbReference type="STRING" id="1381081.BIY22_00320"/>
<protein>
    <recommendedName>
        <fullName evidence="4">HTH araC/xylS-type domain-containing protein</fullName>
    </recommendedName>
</protein>
<evidence type="ECO:0000259" key="4">
    <source>
        <dbReference type="PROSITE" id="PS01124"/>
    </source>
</evidence>
<evidence type="ECO:0000256" key="1">
    <source>
        <dbReference type="ARBA" id="ARBA00023015"/>
    </source>
</evidence>
<dbReference type="AlphaFoldDB" id="A0A1Q9HQ25"/>
<dbReference type="Gene3D" id="1.10.10.60">
    <property type="entry name" value="Homeodomain-like"/>
    <property type="match status" value="1"/>
</dbReference>
<accession>A0A1Q9HQ25</accession>
<evidence type="ECO:0000256" key="2">
    <source>
        <dbReference type="ARBA" id="ARBA00023163"/>
    </source>
</evidence>
<evidence type="ECO:0000256" key="3">
    <source>
        <dbReference type="SAM" id="SignalP"/>
    </source>
</evidence>
<keyword evidence="1" id="KW-0805">Transcription regulation</keyword>
<keyword evidence="2" id="KW-0804">Transcription</keyword>
<feature type="domain" description="HTH araC/xylS-type" evidence="4">
    <location>
        <begin position="33"/>
        <end position="61"/>
    </location>
</feature>
<dbReference type="PROSITE" id="PS01124">
    <property type="entry name" value="HTH_ARAC_FAMILY_2"/>
    <property type="match status" value="1"/>
</dbReference>
<evidence type="ECO:0000313" key="6">
    <source>
        <dbReference type="Proteomes" id="UP000186313"/>
    </source>
</evidence>
<dbReference type="InterPro" id="IPR009057">
    <property type="entry name" value="Homeodomain-like_sf"/>
</dbReference>
<gene>
    <name evidence="5" type="ORF">BIY22_00320</name>
</gene>
<dbReference type="EMBL" id="MJMJ01000001">
    <property type="protein sequence ID" value="OLQ92977.1"/>
    <property type="molecule type" value="Genomic_DNA"/>
</dbReference>
<organism evidence="5 6">
    <name type="scientific">Vibrio panuliri</name>
    <dbReference type="NCBI Taxonomy" id="1381081"/>
    <lineage>
        <taxon>Bacteria</taxon>
        <taxon>Pseudomonadati</taxon>
        <taxon>Pseudomonadota</taxon>
        <taxon>Gammaproteobacteria</taxon>
        <taxon>Vibrionales</taxon>
        <taxon>Vibrionaceae</taxon>
        <taxon>Vibrio</taxon>
    </lineage>
</organism>
<feature type="chain" id="PRO_5012638572" description="HTH araC/xylS-type domain-containing protein" evidence="3">
    <location>
        <begin position="18"/>
        <end position="70"/>
    </location>
</feature>